<evidence type="ECO:0000313" key="2">
    <source>
        <dbReference type="Proteomes" id="UP001059041"/>
    </source>
</evidence>
<comment type="caution">
    <text evidence="1">The sequence shown here is derived from an EMBL/GenBank/DDBJ whole genome shotgun (WGS) entry which is preliminary data.</text>
</comment>
<dbReference type="OrthoDB" id="8904409at2759"/>
<dbReference type="PANTHER" id="PTHR14680:SF1">
    <property type="entry name" value="REQUIRED FOR DRUG-INDUCED DEATH PROTEIN 1"/>
    <property type="match status" value="1"/>
</dbReference>
<name>A0A9W7TD28_TRIRA</name>
<dbReference type="Pfam" id="PF15828">
    <property type="entry name" value="RDD1"/>
    <property type="match status" value="1"/>
</dbReference>
<sequence>MKPKSLFCAPVFGHSDRFNRNAVSGRYRRHVDTGVSDQSLAQPEGEAEDVRLTFLPERSYEPLVEEGNQQKIKQEKKAKKKEKYKKYRKNIGKALRYSWKCLMLGLQNVSVGYSTPLSAAATMVPDFHPGAAWG</sequence>
<protein>
    <submittedName>
        <fullName evidence="1">Uncharacterized protein</fullName>
    </submittedName>
</protein>
<dbReference type="InterPro" id="IPR031667">
    <property type="entry name" value="RDD1"/>
</dbReference>
<organism evidence="1 2">
    <name type="scientific">Triplophysa rosa</name>
    <name type="common">Cave loach</name>
    <dbReference type="NCBI Taxonomy" id="992332"/>
    <lineage>
        <taxon>Eukaryota</taxon>
        <taxon>Metazoa</taxon>
        <taxon>Chordata</taxon>
        <taxon>Craniata</taxon>
        <taxon>Vertebrata</taxon>
        <taxon>Euteleostomi</taxon>
        <taxon>Actinopterygii</taxon>
        <taxon>Neopterygii</taxon>
        <taxon>Teleostei</taxon>
        <taxon>Ostariophysi</taxon>
        <taxon>Cypriniformes</taxon>
        <taxon>Nemacheilidae</taxon>
        <taxon>Triplophysa</taxon>
    </lineage>
</organism>
<reference evidence="1" key="1">
    <citation type="submission" date="2021-02" db="EMBL/GenBank/DDBJ databases">
        <title>Comparative genomics reveals that relaxation of natural selection precedes convergent phenotypic evolution of cavefish.</title>
        <authorList>
            <person name="Peng Z."/>
        </authorList>
    </citation>
    <scope>NUCLEOTIDE SEQUENCE</scope>
    <source>
        <tissue evidence="1">Muscle</tissue>
    </source>
</reference>
<keyword evidence="2" id="KW-1185">Reference proteome</keyword>
<dbReference type="AlphaFoldDB" id="A0A9W7TD28"/>
<dbReference type="EMBL" id="JAFHDT010000021">
    <property type="protein sequence ID" value="KAI7794301.1"/>
    <property type="molecule type" value="Genomic_DNA"/>
</dbReference>
<gene>
    <name evidence="1" type="ORF">IRJ41_014954</name>
</gene>
<proteinExistence type="predicted"/>
<accession>A0A9W7TD28</accession>
<dbReference type="PANTHER" id="PTHR14680">
    <property type="entry name" value="SI:DKEY-126G1.9-RELATED"/>
    <property type="match status" value="1"/>
</dbReference>
<evidence type="ECO:0000313" key="1">
    <source>
        <dbReference type="EMBL" id="KAI7794301.1"/>
    </source>
</evidence>
<dbReference type="Proteomes" id="UP001059041">
    <property type="component" value="Linkage Group LG21"/>
</dbReference>